<accession>A0A9X3SB44</accession>
<proteinExistence type="predicted"/>
<dbReference type="SUPFAM" id="SSF55874">
    <property type="entry name" value="ATPase domain of HSP90 chaperone/DNA topoisomerase II/histidine kinase"/>
    <property type="match status" value="1"/>
</dbReference>
<dbReference type="Proteomes" id="UP001147653">
    <property type="component" value="Unassembled WGS sequence"/>
</dbReference>
<feature type="domain" description="Histidine kinase/HSP90-like ATPase" evidence="2">
    <location>
        <begin position="7"/>
        <end position="114"/>
    </location>
</feature>
<dbReference type="InterPro" id="IPR003594">
    <property type="entry name" value="HATPase_dom"/>
</dbReference>
<protein>
    <submittedName>
        <fullName evidence="3">ATP-binding protein</fullName>
    </submittedName>
</protein>
<dbReference type="Gene3D" id="3.30.565.10">
    <property type="entry name" value="Histidine kinase-like ATPase, C-terminal domain"/>
    <property type="match status" value="1"/>
</dbReference>
<name>A0A9X3SB44_9ACTN</name>
<organism evidence="3 4">
    <name type="scientific">Solirubrobacter phytolaccae</name>
    <dbReference type="NCBI Taxonomy" id="1404360"/>
    <lineage>
        <taxon>Bacteria</taxon>
        <taxon>Bacillati</taxon>
        <taxon>Actinomycetota</taxon>
        <taxon>Thermoleophilia</taxon>
        <taxon>Solirubrobacterales</taxon>
        <taxon>Solirubrobacteraceae</taxon>
        <taxon>Solirubrobacter</taxon>
    </lineage>
</organism>
<gene>
    <name evidence="3" type="ORF">OJ997_33125</name>
</gene>
<keyword evidence="3" id="KW-0547">Nucleotide-binding</keyword>
<keyword evidence="4" id="KW-1185">Reference proteome</keyword>
<keyword evidence="1" id="KW-0418">Kinase</keyword>
<dbReference type="InterPro" id="IPR050267">
    <property type="entry name" value="Anti-sigma-factor_SerPK"/>
</dbReference>
<keyword evidence="1" id="KW-0808">Transferase</keyword>
<reference evidence="3" key="1">
    <citation type="submission" date="2022-10" db="EMBL/GenBank/DDBJ databases">
        <title>The WGS of Solirubrobacter phytolaccae KCTC 29190.</title>
        <authorList>
            <person name="Jiang Z."/>
        </authorList>
    </citation>
    <scope>NUCLEOTIDE SEQUENCE</scope>
    <source>
        <strain evidence="3">KCTC 29190</strain>
    </source>
</reference>
<dbReference type="GO" id="GO:0004674">
    <property type="term" value="F:protein serine/threonine kinase activity"/>
    <property type="evidence" value="ECO:0007669"/>
    <property type="project" value="UniProtKB-KW"/>
</dbReference>
<evidence type="ECO:0000313" key="3">
    <source>
        <dbReference type="EMBL" id="MDA0185194.1"/>
    </source>
</evidence>
<evidence type="ECO:0000256" key="1">
    <source>
        <dbReference type="ARBA" id="ARBA00022527"/>
    </source>
</evidence>
<dbReference type="GO" id="GO:0005524">
    <property type="term" value="F:ATP binding"/>
    <property type="evidence" value="ECO:0007669"/>
    <property type="project" value="UniProtKB-KW"/>
</dbReference>
<dbReference type="PANTHER" id="PTHR35526">
    <property type="entry name" value="ANTI-SIGMA-F FACTOR RSBW-RELATED"/>
    <property type="match status" value="1"/>
</dbReference>
<comment type="caution">
    <text evidence="3">The sequence shown here is derived from an EMBL/GenBank/DDBJ whole genome shotgun (WGS) entry which is preliminary data.</text>
</comment>
<evidence type="ECO:0000259" key="2">
    <source>
        <dbReference type="Pfam" id="PF13581"/>
    </source>
</evidence>
<keyword evidence="1" id="KW-0723">Serine/threonine-protein kinase</keyword>
<dbReference type="Pfam" id="PF13581">
    <property type="entry name" value="HATPase_c_2"/>
    <property type="match status" value="1"/>
</dbReference>
<dbReference type="EMBL" id="JAPDDP010000102">
    <property type="protein sequence ID" value="MDA0185194.1"/>
    <property type="molecule type" value="Genomic_DNA"/>
</dbReference>
<dbReference type="PANTHER" id="PTHR35526:SF3">
    <property type="entry name" value="ANTI-SIGMA-F FACTOR RSBW"/>
    <property type="match status" value="1"/>
</dbReference>
<dbReference type="CDD" id="cd16936">
    <property type="entry name" value="HATPase_RsbW-like"/>
    <property type="match status" value="1"/>
</dbReference>
<dbReference type="InterPro" id="IPR036890">
    <property type="entry name" value="HATPase_C_sf"/>
</dbReference>
<sequence>MLHSESFPKSPAASAAARQLMERFGAEMPESMLDDARLLVSELVANAVEHAAAEGEVQVRADLSDGRLRVEVTDSGPGFTYVPRGDDARERGWGLHFTNLVASRWGIDERPTVVWFELDRP</sequence>
<dbReference type="AlphaFoldDB" id="A0A9X3SB44"/>
<evidence type="ECO:0000313" key="4">
    <source>
        <dbReference type="Proteomes" id="UP001147653"/>
    </source>
</evidence>
<keyword evidence="3" id="KW-0067">ATP-binding</keyword>